<name>A0A2I0UI38_LIMLA</name>
<dbReference type="PANTHER" id="PTHR33332">
    <property type="entry name" value="REVERSE TRANSCRIPTASE DOMAIN-CONTAINING PROTEIN"/>
    <property type="match status" value="1"/>
</dbReference>
<organism evidence="1 2">
    <name type="scientific">Limosa lapponica baueri</name>
    <dbReference type="NCBI Taxonomy" id="1758121"/>
    <lineage>
        <taxon>Eukaryota</taxon>
        <taxon>Metazoa</taxon>
        <taxon>Chordata</taxon>
        <taxon>Craniata</taxon>
        <taxon>Vertebrata</taxon>
        <taxon>Euteleostomi</taxon>
        <taxon>Archelosauria</taxon>
        <taxon>Archosauria</taxon>
        <taxon>Dinosauria</taxon>
        <taxon>Saurischia</taxon>
        <taxon>Theropoda</taxon>
        <taxon>Coelurosauria</taxon>
        <taxon>Aves</taxon>
        <taxon>Neognathae</taxon>
        <taxon>Neoaves</taxon>
        <taxon>Charadriiformes</taxon>
        <taxon>Scolopacidae</taxon>
        <taxon>Limosa</taxon>
    </lineage>
</organism>
<proteinExistence type="predicted"/>
<dbReference type="OrthoDB" id="410381at2759"/>
<dbReference type="Proteomes" id="UP000233556">
    <property type="component" value="Unassembled WGS sequence"/>
</dbReference>
<evidence type="ECO:0008006" key="3">
    <source>
        <dbReference type="Google" id="ProtNLM"/>
    </source>
</evidence>
<protein>
    <recommendedName>
        <fullName evidence="3">Reverse transcriptase domain-containing protein</fullName>
    </recommendedName>
</protein>
<sequence length="295" mass="33212">MKTQGRKYHLQRIRYAKVAFRTVLLAQGVDPAANSSAHWHPTPRSSGLFWEGGKEDLASLSVVTADRVETETDIVTALASSLGNQAKTGCLKGKTVTSTTDTPKIQKALTGELCLTNLVAFCNGVTALVDKARATNIIYLDFCKAFETVLHDILVSKLERREFDGWNTQWIRNWLDGCTQELQSMAQYPNAQKANHTLGCIKRSVASKSREVILSLYSPLVRPHLDYCIQLWGPQNNKDIDPLEQVQRMAMRTIRGLERLSCEDRLRELGWVTADRSKVMRQDKEFAAKETLPIF</sequence>
<keyword evidence="2" id="KW-1185">Reference proteome</keyword>
<reference evidence="2" key="2">
    <citation type="submission" date="2017-12" db="EMBL/GenBank/DDBJ databases">
        <title>Genome sequence of the Bar-tailed Godwit (Limosa lapponica baueri).</title>
        <authorList>
            <person name="Lima N.C.B."/>
            <person name="Parody-Merino A.M."/>
            <person name="Battley P.F."/>
            <person name="Fidler A.E."/>
            <person name="Prosdocimi F."/>
        </authorList>
    </citation>
    <scope>NUCLEOTIDE SEQUENCE [LARGE SCALE GENOMIC DNA]</scope>
</reference>
<dbReference type="AlphaFoldDB" id="A0A2I0UI38"/>
<evidence type="ECO:0000313" key="1">
    <source>
        <dbReference type="EMBL" id="PKU45714.1"/>
    </source>
</evidence>
<evidence type="ECO:0000313" key="2">
    <source>
        <dbReference type="Proteomes" id="UP000233556"/>
    </source>
</evidence>
<reference evidence="2" key="1">
    <citation type="submission" date="2017-11" db="EMBL/GenBank/DDBJ databases">
        <authorList>
            <person name="Lima N.C."/>
            <person name="Parody-Merino A.M."/>
            <person name="Battley P.F."/>
            <person name="Fidler A.E."/>
            <person name="Prosdocimi F."/>
        </authorList>
    </citation>
    <scope>NUCLEOTIDE SEQUENCE [LARGE SCALE GENOMIC DNA]</scope>
</reference>
<gene>
    <name evidence="1" type="ORF">llap_3978</name>
</gene>
<dbReference type="EMBL" id="KZ505746">
    <property type="protein sequence ID" value="PKU45714.1"/>
    <property type="molecule type" value="Genomic_DNA"/>
</dbReference>
<accession>A0A2I0UI38</accession>